<reference evidence="2 3" key="1">
    <citation type="journal article" date="2018" name="Nat. Ecol. Evol.">
        <title>Shark genomes provide insights into elasmobranch evolution and the origin of vertebrates.</title>
        <authorList>
            <person name="Hara Y"/>
            <person name="Yamaguchi K"/>
            <person name="Onimaru K"/>
            <person name="Kadota M"/>
            <person name="Koyanagi M"/>
            <person name="Keeley SD"/>
            <person name="Tatsumi K"/>
            <person name="Tanaka K"/>
            <person name="Motone F"/>
            <person name="Kageyama Y"/>
            <person name="Nozu R"/>
            <person name="Adachi N"/>
            <person name="Nishimura O"/>
            <person name="Nakagawa R"/>
            <person name="Tanegashima C"/>
            <person name="Kiyatake I"/>
            <person name="Matsumoto R"/>
            <person name="Murakumo K"/>
            <person name="Nishida K"/>
            <person name="Terakita A"/>
            <person name="Kuratani S"/>
            <person name="Sato K"/>
            <person name="Hyodo S Kuraku.S."/>
        </authorList>
    </citation>
    <scope>NUCLEOTIDE SEQUENCE [LARGE SCALE GENOMIC DNA]</scope>
</reference>
<feature type="non-terminal residue" evidence="2">
    <location>
        <position position="1"/>
    </location>
</feature>
<dbReference type="OrthoDB" id="10566029at2759"/>
<dbReference type="Proteomes" id="UP000288216">
    <property type="component" value="Unassembled WGS sequence"/>
</dbReference>
<comment type="caution">
    <text evidence="2">The sequence shown here is derived from an EMBL/GenBank/DDBJ whole genome shotgun (WGS) entry which is preliminary data.</text>
</comment>
<dbReference type="STRING" id="75743.A0A401PX91"/>
<evidence type="ECO:0000313" key="2">
    <source>
        <dbReference type="EMBL" id="GCB77767.1"/>
    </source>
</evidence>
<feature type="compositionally biased region" description="Basic and acidic residues" evidence="1">
    <location>
        <begin position="13"/>
        <end position="29"/>
    </location>
</feature>
<feature type="region of interest" description="Disordered" evidence="1">
    <location>
        <begin position="1"/>
        <end position="29"/>
    </location>
</feature>
<feature type="compositionally biased region" description="Pro residues" evidence="1">
    <location>
        <begin position="1"/>
        <end position="12"/>
    </location>
</feature>
<accession>A0A401PX91</accession>
<dbReference type="AlphaFoldDB" id="A0A401PX91"/>
<proteinExistence type="predicted"/>
<organism evidence="2 3">
    <name type="scientific">Scyliorhinus torazame</name>
    <name type="common">Cloudy catshark</name>
    <name type="synonym">Catulus torazame</name>
    <dbReference type="NCBI Taxonomy" id="75743"/>
    <lineage>
        <taxon>Eukaryota</taxon>
        <taxon>Metazoa</taxon>
        <taxon>Chordata</taxon>
        <taxon>Craniata</taxon>
        <taxon>Vertebrata</taxon>
        <taxon>Chondrichthyes</taxon>
        <taxon>Elasmobranchii</taxon>
        <taxon>Galeomorphii</taxon>
        <taxon>Galeoidea</taxon>
        <taxon>Carcharhiniformes</taxon>
        <taxon>Scyliorhinidae</taxon>
        <taxon>Scyliorhinus</taxon>
    </lineage>
</organism>
<evidence type="ECO:0000256" key="1">
    <source>
        <dbReference type="SAM" id="MobiDB-lite"/>
    </source>
</evidence>
<keyword evidence="3" id="KW-1185">Reference proteome</keyword>
<dbReference type="EMBL" id="BFAA01011641">
    <property type="protein sequence ID" value="GCB77767.1"/>
    <property type="molecule type" value="Genomic_DNA"/>
</dbReference>
<evidence type="ECO:0000313" key="3">
    <source>
        <dbReference type="Proteomes" id="UP000288216"/>
    </source>
</evidence>
<sequence>FEPPGYKPPPPKKNLEEAGKVEKTEVEKTENVPLKTTYYETGTEDETRMYYDEPDPNTDVKFPNDILPGVYLEQENPIYNELSYQEPEHRKSQEFVSKGMYV</sequence>
<protein>
    <submittedName>
        <fullName evidence="2">Uncharacterized protein</fullName>
    </submittedName>
</protein>
<name>A0A401PX91_SCYTO</name>
<gene>
    <name evidence="2" type="ORF">scyTo_0017653</name>
</gene>